<reference evidence="1 2" key="1">
    <citation type="submission" date="2017-10" db="EMBL/GenBank/DDBJ databases">
        <title>Sphingobium yanoikuyae S72.</title>
        <authorList>
            <person name="Sanchez E."/>
            <person name="Bustos P."/>
            <person name="Mendoza P."/>
            <person name="Guo X."/>
            <person name="Mendoza A."/>
        </authorList>
    </citation>
    <scope>NUCLEOTIDE SEQUENCE [LARGE SCALE GENOMIC DNA]</scope>
    <source>
        <strain evidence="1 2">S72</strain>
    </source>
</reference>
<sequence>MVPLPLQGRNLTPLLVAIFHPHPVMPGLTRHPAFLALRARPNQGRAPSVLFGPFMIYSGHEKPSPSRKHVQNCRAAVASLSPDCRVSGAGR</sequence>
<accession>A0A291MVV7</accession>
<protein>
    <submittedName>
        <fullName evidence="1">Uncharacterized protein</fullName>
    </submittedName>
</protein>
<evidence type="ECO:0000313" key="2">
    <source>
        <dbReference type="Proteomes" id="UP000219422"/>
    </source>
</evidence>
<dbReference type="EMBL" id="CP023741">
    <property type="protein sequence ID" value="ATI79226.1"/>
    <property type="molecule type" value="Genomic_DNA"/>
</dbReference>
<dbReference type="KEGG" id="sya:A6768_03810"/>
<name>A0A291MVV7_SPHYA</name>
<gene>
    <name evidence="1" type="ORF">A6768_03810</name>
</gene>
<proteinExistence type="predicted"/>
<dbReference type="Proteomes" id="UP000219422">
    <property type="component" value="Chromosome"/>
</dbReference>
<organism evidence="1 2">
    <name type="scientific">Sphingobium yanoikuyae</name>
    <name type="common">Sphingomonas yanoikuyae</name>
    <dbReference type="NCBI Taxonomy" id="13690"/>
    <lineage>
        <taxon>Bacteria</taxon>
        <taxon>Pseudomonadati</taxon>
        <taxon>Pseudomonadota</taxon>
        <taxon>Alphaproteobacteria</taxon>
        <taxon>Sphingomonadales</taxon>
        <taxon>Sphingomonadaceae</taxon>
        <taxon>Sphingobium</taxon>
    </lineage>
</organism>
<evidence type="ECO:0000313" key="1">
    <source>
        <dbReference type="EMBL" id="ATI79226.1"/>
    </source>
</evidence>
<dbReference type="AlphaFoldDB" id="A0A291MVV7"/>